<keyword evidence="5 6" id="KW-0472">Membrane</keyword>
<organism evidence="8">
    <name type="scientific">Clastoptera arizonana</name>
    <name type="common">Arizona spittle bug</name>
    <dbReference type="NCBI Taxonomy" id="38151"/>
    <lineage>
        <taxon>Eukaryota</taxon>
        <taxon>Metazoa</taxon>
        <taxon>Ecdysozoa</taxon>
        <taxon>Arthropoda</taxon>
        <taxon>Hexapoda</taxon>
        <taxon>Insecta</taxon>
        <taxon>Pterygota</taxon>
        <taxon>Neoptera</taxon>
        <taxon>Paraneoptera</taxon>
        <taxon>Hemiptera</taxon>
        <taxon>Auchenorrhyncha</taxon>
        <taxon>Cercopoidea</taxon>
        <taxon>Clastopteridae</taxon>
        <taxon>Clastoptera</taxon>
    </lineage>
</organism>
<dbReference type="SUPFAM" id="SSF52540">
    <property type="entry name" value="P-loop containing nucleoside triphosphate hydrolases"/>
    <property type="match status" value="1"/>
</dbReference>
<keyword evidence="4" id="KW-0342">GTP-binding</keyword>
<dbReference type="PANTHER" id="PTHR10465">
    <property type="entry name" value="TRANSMEMBRANE GTPASE FZO1"/>
    <property type="match status" value="1"/>
</dbReference>
<dbReference type="GO" id="GO:0016020">
    <property type="term" value="C:membrane"/>
    <property type="evidence" value="ECO:0007669"/>
    <property type="project" value="UniProtKB-SubCell"/>
</dbReference>
<dbReference type="GO" id="GO:0005525">
    <property type="term" value="F:GTP binding"/>
    <property type="evidence" value="ECO:0007669"/>
    <property type="project" value="UniProtKB-KW"/>
</dbReference>
<accession>A0A1B6CJW3</accession>
<gene>
    <name evidence="8" type="ORF">g.5979</name>
</gene>
<dbReference type="EMBL" id="GEDC01023667">
    <property type="protein sequence ID" value="JAS13631.1"/>
    <property type="molecule type" value="Transcribed_RNA"/>
</dbReference>
<keyword evidence="3" id="KW-0378">Hydrolase</keyword>
<dbReference type="InterPro" id="IPR027094">
    <property type="entry name" value="Mitofusin_fam"/>
</dbReference>
<evidence type="ECO:0000256" key="6">
    <source>
        <dbReference type="SAM" id="Phobius"/>
    </source>
</evidence>
<dbReference type="AlphaFoldDB" id="A0A1B6CJW3"/>
<evidence type="ECO:0000256" key="4">
    <source>
        <dbReference type="ARBA" id="ARBA00023134"/>
    </source>
</evidence>
<evidence type="ECO:0000256" key="3">
    <source>
        <dbReference type="ARBA" id="ARBA00022801"/>
    </source>
</evidence>
<reference evidence="8" key="1">
    <citation type="submission" date="2015-12" db="EMBL/GenBank/DDBJ databases">
        <title>De novo transcriptome assembly of four potential Pierce s Disease insect vectors from Arizona vineyards.</title>
        <authorList>
            <person name="Tassone E.E."/>
        </authorList>
    </citation>
    <scope>NUCLEOTIDE SEQUENCE</scope>
</reference>
<feature type="transmembrane region" description="Helical" evidence="6">
    <location>
        <begin position="332"/>
        <end position="352"/>
    </location>
</feature>
<sequence>MCLSNHIMTFASKFLSGDNLENSDQSIKLSIKERIFKECNNIYNDPKQGLIAIGSQLKINIAQPKKKVTVLLLGNHSAGKSTFINWYIEERVQKTGVAVETQGFIFVTSGKKRETLMGNATLHLYPQLKPLVELRGVANFLSTEVSTSRKKKFSMLTFIDTPGLVDGDMIYPFNVNQALQWMGGIADLIFVFFDPMGQALCKRTLNILERLMSDYADKVRLYLAKVDEAGDEIDRQKVLMQIVQELCKRPTLNRTGFNMPCIYIPDASRKESHCMNQIDEVCNELEQAINRTVQNSLDNLDKDTDLLLKTINDIIVQDKNKNEENNRIGSRAVLYGAYPLIVLLIAFGSVMGENNLSNFFGSGFASGFITARNEFFKGLSGGQYLCLFVALVYCIYAFSRLSFHNVMSGKQKKQMIASMDRVKQVKSIKEELYKEYLTETVEDLVTF</sequence>
<evidence type="ECO:0000256" key="2">
    <source>
        <dbReference type="ARBA" id="ARBA00022741"/>
    </source>
</evidence>
<evidence type="ECO:0000259" key="7">
    <source>
        <dbReference type="Pfam" id="PF01926"/>
    </source>
</evidence>
<comment type="subcellular location">
    <subcellularLocation>
        <location evidence="1">Membrane</location>
    </subcellularLocation>
</comment>
<keyword evidence="6" id="KW-0812">Transmembrane</keyword>
<feature type="domain" description="G" evidence="7">
    <location>
        <begin position="70"/>
        <end position="201"/>
    </location>
</feature>
<dbReference type="Gene3D" id="3.40.50.300">
    <property type="entry name" value="P-loop containing nucleotide triphosphate hydrolases"/>
    <property type="match status" value="1"/>
</dbReference>
<keyword evidence="6" id="KW-1133">Transmembrane helix</keyword>
<dbReference type="PANTHER" id="PTHR10465:SF4">
    <property type="entry name" value="DYNAMIN N-TERMINAL DOMAIN-CONTAINING PROTEIN"/>
    <property type="match status" value="1"/>
</dbReference>
<feature type="transmembrane region" description="Helical" evidence="6">
    <location>
        <begin position="382"/>
        <end position="403"/>
    </location>
</feature>
<evidence type="ECO:0000256" key="1">
    <source>
        <dbReference type="ARBA" id="ARBA00004370"/>
    </source>
</evidence>
<protein>
    <recommendedName>
        <fullName evidence="7">G domain-containing protein</fullName>
    </recommendedName>
</protein>
<evidence type="ECO:0000256" key="5">
    <source>
        <dbReference type="ARBA" id="ARBA00023136"/>
    </source>
</evidence>
<evidence type="ECO:0000313" key="8">
    <source>
        <dbReference type="EMBL" id="JAS13631.1"/>
    </source>
</evidence>
<dbReference type="InterPro" id="IPR027417">
    <property type="entry name" value="P-loop_NTPase"/>
</dbReference>
<dbReference type="InterPro" id="IPR006073">
    <property type="entry name" value="GTP-bd"/>
</dbReference>
<dbReference type="Pfam" id="PF01926">
    <property type="entry name" value="MMR_HSR1"/>
    <property type="match status" value="1"/>
</dbReference>
<keyword evidence="2" id="KW-0547">Nucleotide-binding</keyword>
<dbReference type="GO" id="GO:0003924">
    <property type="term" value="F:GTPase activity"/>
    <property type="evidence" value="ECO:0007669"/>
    <property type="project" value="InterPro"/>
</dbReference>
<dbReference type="GO" id="GO:0007005">
    <property type="term" value="P:mitochondrion organization"/>
    <property type="evidence" value="ECO:0007669"/>
    <property type="project" value="UniProtKB-ARBA"/>
</dbReference>
<name>A0A1B6CJW3_9HEMI</name>
<proteinExistence type="predicted"/>